<dbReference type="EMBL" id="BMHO01000001">
    <property type="protein sequence ID" value="GGD29564.1"/>
    <property type="molecule type" value="Genomic_DNA"/>
</dbReference>
<feature type="chain" id="PRO_5038169839" description="Bifunctional metallophosphatase/5'-nucleotidase" evidence="2">
    <location>
        <begin position="27"/>
        <end position="625"/>
    </location>
</feature>
<dbReference type="Pfam" id="PF02872">
    <property type="entry name" value="5_nucleotid_C"/>
    <property type="match status" value="1"/>
</dbReference>
<feature type="domain" description="Calcineurin-like phosphoesterase" evidence="5">
    <location>
        <begin position="36"/>
        <end position="269"/>
    </location>
</feature>
<keyword evidence="1 2" id="KW-0732">Signal</keyword>
<dbReference type="Proteomes" id="UP000633205">
    <property type="component" value="Unassembled WGS sequence"/>
</dbReference>
<feature type="domain" description="5'-Nucleotidase C-terminal" evidence="6">
    <location>
        <begin position="365"/>
        <end position="521"/>
    </location>
</feature>
<keyword evidence="2" id="KW-0378">Hydrolase</keyword>
<organism evidence="7 8">
    <name type="scientific">Microbacterium faecale</name>
    <dbReference type="NCBI Taxonomy" id="1804630"/>
    <lineage>
        <taxon>Bacteria</taxon>
        <taxon>Bacillati</taxon>
        <taxon>Actinomycetota</taxon>
        <taxon>Actinomycetes</taxon>
        <taxon>Micrococcales</taxon>
        <taxon>Microbacteriaceae</taxon>
        <taxon>Microbacterium</taxon>
    </lineage>
</organism>
<reference evidence="7" key="1">
    <citation type="journal article" date="2014" name="Int. J. Syst. Evol. Microbiol.">
        <title>Complete genome sequence of Corynebacterium casei LMG S-19264T (=DSM 44701T), isolated from a smear-ripened cheese.</title>
        <authorList>
            <consortium name="US DOE Joint Genome Institute (JGI-PGF)"/>
            <person name="Walter F."/>
            <person name="Albersmeier A."/>
            <person name="Kalinowski J."/>
            <person name="Ruckert C."/>
        </authorList>
    </citation>
    <scope>NUCLEOTIDE SEQUENCE</scope>
    <source>
        <strain evidence="7">CGMCC 1.15152</strain>
    </source>
</reference>
<dbReference type="PANTHER" id="PTHR11575">
    <property type="entry name" value="5'-NUCLEOTIDASE-RELATED"/>
    <property type="match status" value="1"/>
</dbReference>
<dbReference type="InterPro" id="IPR006179">
    <property type="entry name" value="5_nucleotidase/apyrase"/>
</dbReference>
<keyword evidence="8" id="KW-1185">Reference proteome</keyword>
<gene>
    <name evidence="7" type="ORF">GCM10010915_07190</name>
</gene>
<dbReference type="InterPro" id="IPR004843">
    <property type="entry name" value="Calcineurin-like_PHP"/>
</dbReference>
<evidence type="ECO:0000256" key="2">
    <source>
        <dbReference type="RuleBase" id="RU362119"/>
    </source>
</evidence>
<dbReference type="GO" id="GO:0009166">
    <property type="term" value="P:nucleotide catabolic process"/>
    <property type="evidence" value="ECO:0007669"/>
    <property type="project" value="InterPro"/>
</dbReference>
<feature type="transmembrane region" description="Helical" evidence="4">
    <location>
        <begin position="601"/>
        <end position="620"/>
    </location>
</feature>
<feature type="signal peptide" evidence="2">
    <location>
        <begin position="1"/>
        <end position="26"/>
    </location>
</feature>
<evidence type="ECO:0000313" key="7">
    <source>
        <dbReference type="EMBL" id="GGD29564.1"/>
    </source>
</evidence>
<dbReference type="GO" id="GO:0008253">
    <property type="term" value="F:5'-nucleotidase activity"/>
    <property type="evidence" value="ECO:0007669"/>
    <property type="project" value="TreeGrafter"/>
</dbReference>
<dbReference type="GO" id="GO:0030288">
    <property type="term" value="C:outer membrane-bounded periplasmic space"/>
    <property type="evidence" value="ECO:0007669"/>
    <property type="project" value="TreeGrafter"/>
</dbReference>
<evidence type="ECO:0008006" key="9">
    <source>
        <dbReference type="Google" id="ProtNLM"/>
    </source>
</evidence>
<evidence type="ECO:0000256" key="1">
    <source>
        <dbReference type="ARBA" id="ARBA00022729"/>
    </source>
</evidence>
<dbReference type="AlphaFoldDB" id="A0A917DE13"/>
<evidence type="ECO:0000256" key="4">
    <source>
        <dbReference type="SAM" id="Phobius"/>
    </source>
</evidence>
<evidence type="ECO:0000313" key="8">
    <source>
        <dbReference type="Proteomes" id="UP000633205"/>
    </source>
</evidence>
<name>A0A917DE13_9MICO</name>
<keyword evidence="4" id="KW-0472">Membrane</keyword>
<evidence type="ECO:0000256" key="3">
    <source>
        <dbReference type="SAM" id="MobiDB-lite"/>
    </source>
</evidence>
<accession>A0A917DE13</accession>
<dbReference type="RefSeq" id="WP_188710930.1">
    <property type="nucleotide sequence ID" value="NZ_BMHO01000001.1"/>
</dbReference>
<keyword evidence="2" id="KW-0547">Nucleotide-binding</keyword>
<keyword evidence="4" id="KW-1133">Transmembrane helix</keyword>
<dbReference type="GO" id="GO:0000166">
    <property type="term" value="F:nucleotide binding"/>
    <property type="evidence" value="ECO:0007669"/>
    <property type="project" value="UniProtKB-KW"/>
</dbReference>
<dbReference type="SUPFAM" id="SSF55816">
    <property type="entry name" value="5'-nucleotidase (syn. UDP-sugar hydrolase), C-terminal domain"/>
    <property type="match status" value="1"/>
</dbReference>
<protein>
    <recommendedName>
        <fullName evidence="9">Bifunctional metallophosphatase/5'-nucleotidase</fullName>
    </recommendedName>
</protein>
<dbReference type="GO" id="GO:0008768">
    <property type="term" value="F:UDP-sugar diphosphatase activity"/>
    <property type="evidence" value="ECO:0007669"/>
    <property type="project" value="TreeGrafter"/>
</dbReference>
<dbReference type="InterPro" id="IPR008334">
    <property type="entry name" value="5'-Nucleotdase_C"/>
</dbReference>
<feature type="compositionally biased region" description="Acidic residues" evidence="3">
    <location>
        <begin position="558"/>
        <end position="573"/>
    </location>
</feature>
<feature type="compositionally biased region" description="Acidic residues" evidence="3">
    <location>
        <begin position="580"/>
        <end position="591"/>
    </location>
</feature>
<dbReference type="Gene3D" id="3.90.780.10">
    <property type="entry name" value="5'-Nucleotidase, C-terminal domain"/>
    <property type="match status" value="1"/>
</dbReference>
<evidence type="ECO:0000259" key="6">
    <source>
        <dbReference type="Pfam" id="PF02872"/>
    </source>
</evidence>
<dbReference type="InterPro" id="IPR029052">
    <property type="entry name" value="Metallo-depent_PP-like"/>
</dbReference>
<sequence length="625" mass="64681">MTRSIGVGAALATAGALFLTPQAALAAAEPDTTDIQILGINDFHGRLEADAFGGLAGAAGLVGAVRHFESENPNTLFVSAGDNIGASTFTSFIQQDEPTMQSLAVGGLDVSAVGNHEFDKGYADLTDRVQPFYQQFGEADGYGADLTLGANVYHAGTTDPALSEYAIREVDGVTIGFIGTVTAETASLVAPDGVAMLDFGDQVEAANRVAAAIDGDVDVTVLLAHSGAAVSGDDASVCEAIANEDSEFGALVRDATPEIDAIMSGHTHQGYPCTINDRPVVQGNDYGSTLSKLDLQVDAATNELISIAGSLVPLANDEGEPAFPIAEDIQAIVDDAVAVAAEEGNVPVGAISEDILRGGEVPGDDRGVESTMGNTVADVYLWATTEYGNYGGEPADIAVMNPGGLRDDLLFASSDVGEGDGVVTYAEAAAVQPFANTLTTSEMTGADIKLMLEQQWQPGDDGKLHLGISEGFSYEYAEDAAEGERIVSMTLNGAELAMDETYTVTTNSFIAAGGDNFTAFTQMPFRDTGLIDLEATVDFFAEHDLVEPSPMGRAIPAEEAEPEPEPEPSEEPEPQPSEEPGPDGDEGDGGDELAPTGGDTAWAFGFGAAFLLVAGVVLVARTRKA</sequence>
<dbReference type="PRINTS" id="PR01607">
    <property type="entry name" value="APYRASEFAMLY"/>
</dbReference>
<keyword evidence="4" id="KW-0812">Transmembrane</keyword>
<proteinExistence type="inferred from homology"/>
<evidence type="ECO:0000259" key="5">
    <source>
        <dbReference type="Pfam" id="PF00149"/>
    </source>
</evidence>
<reference evidence="7" key="2">
    <citation type="submission" date="2020-09" db="EMBL/GenBank/DDBJ databases">
        <authorList>
            <person name="Sun Q."/>
            <person name="Zhou Y."/>
        </authorList>
    </citation>
    <scope>NUCLEOTIDE SEQUENCE</scope>
    <source>
        <strain evidence="7">CGMCC 1.15152</strain>
    </source>
</reference>
<comment type="caution">
    <text evidence="7">The sequence shown here is derived from an EMBL/GenBank/DDBJ whole genome shotgun (WGS) entry which is preliminary data.</text>
</comment>
<dbReference type="Gene3D" id="3.60.21.10">
    <property type="match status" value="1"/>
</dbReference>
<dbReference type="PANTHER" id="PTHR11575:SF24">
    <property type="entry name" value="5'-NUCLEOTIDASE"/>
    <property type="match status" value="1"/>
</dbReference>
<feature type="region of interest" description="Disordered" evidence="3">
    <location>
        <begin position="556"/>
        <end position="599"/>
    </location>
</feature>
<dbReference type="SUPFAM" id="SSF56300">
    <property type="entry name" value="Metallo-dependent phosphatases"/>
    <property type="match status" value="1"/>
</dbReference>
<dbReference type="InterPro" id="IPR036907">
    <property type="entry name" value="5'-Nucleotdase_C_sf"/>
</dbReference>
<comment type="similarity">
    <text evidence="2">Belongs to the 5'-nucleotidase family.</text>
</comment>
<dbReference type="Pfam" id="PF00149">
    <property type="entry name" value="Metallophos"/>
    <property type="match status" value="1"/>
</dbReference>